<dbReference type="EC" id="5.4.99.27" evidence="4"/>
<gene>
    <name evidence="4 6" type="primary">truD</name>
    <name evidence="6" type="ORF">GCM10007414_10610</name>
</gene>
<dbReference type="InterPro" id="IPR011760">
    <property type="entry name" value="PsdUridine_synth_TruD_insert"/>
</dbReference>
<dbReference type="Gene3D" id="3.30.2340.10">
    <property type="entry name" value="TruD, insertion domain"/>
    <property type="match status" value="1"/>
</dbReference>
<dbReference type="RefSeq" id="WP_055732346.1">
    <property type="nucleotide sequence ID" value="NZ_BMDY01000005.1"/>
</dbReference>
<dbReference type="CDD" id="cd02575">
    <property type="entry name" value="PseudoU_synth_EcTruD"/>
    <property type="match status" value="1"/>
</dbReference>
<dbReference type="EMBL" id="BMDY01000005">
    <property type="protein sequence ID" value="GGA99459.1"/>
    <property type="molecule type" value="Genomic_DNA"/>
</dbReference>
<keyword evidence="3 4" id="KW-0413">Isomerase</keyword>
<dbReference type="Gene3D" id="3.30.2350.20">
    <property type="entry name" value="TruD, catalytic domain"/>
    <property type="match status" value="1"/>
</dbReference>
<comment type="caution">
    <text evidence="6">The sequence shown here is derived from an EMBL/GenBank/DDBJ whole genome shotgun (WGS) entry which is preliminary data.</text>
</comment>
<organism evidence="6 7">
    <name type="scientific">Agarivorans gilvus</name>
    <dbReference type="NCBI Taxonomy" id="680279"/>
    <lineage>
        <taxon>Bacteria</taxon>
        <taxon>Pseudomonadati</taxon>
        <taxon>Pseudomonadota</taxon>
        <taxon>Gammaproteobacteria</taxon>
        <taxon>Alteromonadales</taxon>
        <taxon>Alteromonadaceae</taxon>
        <taxon>Agarivorans</taxon>
    </lineage>
</organism>
<feature type="active site" description="Nucleophile" evidence="4">
    <location>
        <position position="84"/>
    </location>
</feature>
<comment type="similarity">
    <text evidence="1 4">Belongs to the pseudouridine synthase TruD family.</text>
</comment>
<keyword evidence="2 4" id="KW-0819">tRNA processing</keyword>
<comment type="function">
    <text evidence="4">Responsible for synthesis of pseudouridine from uracil-13 in transfer RNAs.</text>
</comment>
<evidence type="ECO:0000256" key="4">
    <source>
        <dbReference type="HAMAP-Rule" id="MF_01082"/>
    </source>
</evidence>
<dbReference type="PROSITE" id="PS01268">
    <property type="entry name" value="UPF0024"/>
    <property type="match status" value="1"/>
</dbReference>
<dbReference type="SUPFAM" id="SSF55120">
    <property type="entry name" value="Pseudouridine synthase"/>
    <property type="match status" value="1"/>
</dbReference>
<dbReference type="InterPro" id="IPR050170">
    <property type="entry name" value="TruD_pseudoU_synthase"/>
</dbReference>
<dbReference type="InterPro" id="IPR001656">
    <property type="entry name" value="PsdUridine_synth_TruD"/>
</dbReference>
<accession>A0ABQ1HYH8</accession>
<comment type="catalytic activity">
    <reaction evidence="4">
        <text>uridine(13) in tRNA = pseudouridine(13) in tRNA</text>
        <dbReference type="Rhea" id="RHEA:42540"/>
        <dbReference type="Rhea" id="RHEA-COMP:10105"/>
        <dbReference type="Rhea" id="RHEA-COMP:10106"/>
        <dbReference type="ChEBI" id="CHEBI:65314"/>
        <dbReference type="ChEBI" id="CHEBI:65315"/>
        <dbReference type="EC" id="5.4.99.27"/>
    </reaction>
</comment>
<evidence type="ECO:0000256" key="2">
    <source>
        <dbReference type="ARBA" id="ARBA00022694"/>
    </source>
</evidence>
<dbReference type="PANTHER" id="PTHR47811">
    <property type="entry name" value="TRNA PSEUDOURIDINE SYNTHASE D"/>
    <property type="match status" value="1"/>
</dbReference>
<dbReference type="InterPro" id="IPR042214">
    <property type="entry name" value="TruD_catalytic"/>
</dbReference>
<feature type="domain" description="TRUD" evidence="5">
    <location>
        <begin position="159"/>
        <end position="305"/>
    </location>
</feature>
<dbReference type="Pfam" id="PF01142">
    <property type="entry name" value="TruD"/>
    <property type="match status" value="2"/>
</dbReference>
<evidence type="ECO:0000259" key="5">
    <source>
        <dbReference type="PROSITE" id="PS50984"/>
    </source>
</evidence>
<sequence length="351" mass="39057">MSHYLELLAQQQYLHGQPQWTGILKQQAEDFQVDEVLPFSFSGDGEHMMVKIEKRGENTAWVAKLLAEHCQVTPKVISYAGLKDRHAVTTQWFSIQLPGKANVDLPETLAEGVKVLAIERHNRKLKRGALSGNNFVIRLRDVSDIEQARARADLVAKLGVPNYFGQQRFGREGGNIEQALSLFAGKRIRSREKRSMYLSAARSLVFNHSVSQRIKKGLFSELLRGDVMKFTSSNAYFVAELIDEAIQQRFKQGELELSAPMVGKGDLASVAEAAELENSILAELPELVSGLSDAGLKMERRALALKPLQFEVAVDGQDLLLSFYLSAGNYATSILREIVDCEGLNNDHIGE</sequence>
<dbReference type="PANTHER" id="PTHR47811:SF1">
    <property type="entry name" value="TRNA PSEUDOURIDINE SYNTHASE D"/>
    <property type="match status" value="1"/>
</dbReference>
<proteinExistence type="inferred from homology"/>
<evidence type="ECO:0000256" key="3">
    <source>
        <dbReference type="ARBA" id="ARBA00023235"/>
    </source>
</evidence>
<keyword evidence="7" id="KW-1185">Reference proteome</keyword>
<reference evidence="7" key="1">
    <citation type="journal article" date="2019" name="Int. J. Syst. Evol. Microbiol.">
        <title>The Global Catalogue of Microorganisms (GCM) 10K type strain sequencing project: providing services to taxonomists for standard genome sequencing and annotation.</title>
        <authorList>
            <consortium name="The Broad Institute Genomics Platform"/>
            <consortium name="The Broad Institute Genome Sequencing Center for Infectious Disease"/>
            <person name="Wu L."/>
            <person name="Ma J."/>
        </authorList>
    </citation>
    <scope>NUCLEOTIDE SEQUENCE [LARGE SCALE GENOMIC DNA]</scope>
    <source>
        <strain evidence="7">CGMCC 1.10131</strain>
    </source>
</reference>
<dbReference type="InterPro" id="IPR043165">
    <property type="entry name" value="TruD_insert_sf"/>
</dbReference>
<evidence type="ECO:0000313" key="7">
    <source>
        <dbReference type="Proteomes" id="UP000651977"/>
    </source>
</evidence>
<dbReference type="InterPro" id="IPR020103">
    <property type="entry name" value="PsdUridine_synth_cat_dom_sf"/>
</dbReference>
<dbReference type="InterPro" id="IPR020119">
    <property type="entry name" value="PsdUridine_synth_TruD_CS"/>
</dbReference>
<name>A0ABQ1HYH8_9ALTE</name>
<dbReference type="PROSITE" id="PS50984">
    <property type="entry name" value="TRUD"/>
    <property type="match status" value="1"/>
</dbReference>
<evidence type="ECO:0000256" key="1">
    <source>
        <dbReference type="ARBA" id="ARBA00007953"/>
    </source>
</evidence>
<dbReference type="HAMAP" id="MF_01082">
    <property type="entry name" value="TruD"/>
    <property type="match status" value="1"/>
</dbReference>
<dbReference type="Proteomes" id="UP000651977">
    <property type="component" value="Unassembled WGS sequence"/>
</dbReference>
<protein>
    <recommendedName>
        <fullName evidence="4">tRNA pseudouridine synthase D</fullName>
        <ecNumber evidence="4">5.4.99.27</ecNumber>
    </recommendedName>
    <alternativeName>
        <fullName evidence="4">tRNA pseudouridine(13) synthase</fullName>
    </alternativeName>
    <alternativeName>
        <fullName evidence="4">tRNA pseudouridylate synthase D</fullName>
    </alternativeName>
    <alternativeName>
        <fullName evidence="4">tRNA-uridine isomerase D</fullName>
    </alternativeName>
</protein>
<evidence type="ECO:0000313" key="6">
    <source>
        <dbReference type="EMBL" id="GGA99459.1"/>
    </source>
</evidence>